<dbReference type="InterPro" id="IPR032675">
    <property type="entry name" value="LRR_dom_sf"/>
</dbReference>
<name>A0A196SJJ6_BLAHN</name>
<dbReference type="EMBL" id="LXWW01000041">
    <property type="protein sequence ID" value="OAO17220.1"/>
    <property type="molecule type" value="Genomic_DNA"/>
</dbReference>
<dbReference type="Proteomes" id="UP000078348">
    <property type="component" value="Unassembled WGS sequence"/>
</dbReference>
<sequence>MRWLKIRQYLPALSTLAFGEKDHDSFCFYNADFILTDLPALQSVVLGSECFHLSITTTVENLPNLRDIYLSPNTLVGNAYEKCSLTLKDLPSLKTVRLTGGHFLNVGSFVFESEKRWRLL</sequence>
<organism evidence="1 2">
    <name type="scientific">Blastocystis sp. subtype 1 (strain ATCC 50177 / NandII)</name>
    <dbReference type="NCBI Taxonomy" id="478820"/>
    <lineage>
        <taxon>Eukaryota</taxon>
        <taxon>Sar</taxon>
        <taxon>Stramenopiles</taxon>
        <taxon>Bigyra</taxon>
        <taxon>Opalozoa</taxon>
        <taxon>Opalinata</taxon>
        <taxon>Blastocystidae</taxon>
        <taxon>Blastocystis</taxon>
    </lineage>
</organism>
<protein>
    <submittedName>
        <fullName evidence="1">Uncharacterized protein</fullName>
    </submittedName>
</protein>
<evidence type="ECO:0000313" key="1">
    <source>
        <dbReference type="EMBL" id="OAO17220.1"/>
    </source>
</evidence>
<keyword evidence="2" id="KW-1185">Reference proteome</keyword>
<accession>A0A196SJJ6</accession>
<evidence type="ECO:0000313" key="2">
    <source>
        <dbReference type="Proteomes" id="UP000078348"/>
    </source>
</evidence>
<proteinExistence type="predicted"/>
<dbReference type="Gene3D" id="3.80.10.10">
    <property type="entry name" value="Ribonuclease Inhibitor"/>
    <property type="match status" value="1"/>
</dbReference>
<gene>
    <name evidence="1" type="ORF">AV274_1054</name>
</gene>
<dbReference type="AlphaFoldDB" id="A0A196SJJ6"/>
<comment type="caution">
    <text evidence="1">The sequence shown here is derived from an EMBL/GenBank/DDBJ whole genome shotgun (WGS) entry which is preliminary data.</text>
</comment>
<dbReference type="OrthoDB" id="266138at2759"/>
<dbReference type="SUPFAM" id="SSF52047">
    <property type="entry name" value="RNI-like"/>
    <property type="match status" value="1"/>
</dbReference>
<reference evidence="1 2" key="1">
    <citation type="submission" date="2016-05" db="EMBL/GenBank/DDBJ databases">
        <title>Nuclear genome of Blastocystis sp. subtype 1 NandII.</title>
        <authorList>
            <person name="Gentekaki E."/>
            <person name="Curtis B."/>
            <person name="Stairs C."/>
            <person name="Eme L."/>
            <person name="Herman E."/>
            <person name="Klimes V."/>
            <person name="Arias M.C."/>
            <person name="Elias M."/>
            <person name="Hilliou F."/>
            <person name="Klute M."/>
            <person name="Malik S.-B."/>
            <person name="Pightling A."/>
            <person name="Rachubinski R."/>
            <person name="Salas D."/>
            <person name="Schlacht A."/>
            <person name="Suga H."/>
            <person name="Archibald J."/>
            <person name="Ball S.G."/>
            <person name="Clark G."/>
            <person name="Dacks J."/>
            <person name="Van Der Giezen M."/>
            <person name="Tsaousis A."/>
            <person name="Roger A."/>
        </authorList>
    </citation>
    <scope>NUCLEOTIDE SEQUENCE [LARGE SCALE GENOMIC DNA]</scope>
    <source>
        <strain evidence="2">ATCC 50177 / NandII</strain>
    </source>
</reference>